<proteinExistence type="predicted"/>
<dbReference type="AlphaFoldDB" id="A0A8J5S5P4"/>
<organism evidence="1 2">
    <name type="scientific">Zizania palustris</name>
    <name type="common">Northern wild rice</name>
    <dbReference type="NCBI Taxonomy" id="103762"/>
    <lineage>
        <taxon>Eukaryota</taxon>
        <taxon>Viridiplantae</taxon>
        <taxon>Streptophyta</taxon>
        <taxon>Embryophyta</taxon>
        <taxon>Tracheophyta</taxon>
        <taxon>Spermatophyta</taxon>
        <taxon>Magnoliopsida</taxon>
        <taxon>Liliopsida</taxon>
        <taxon>Poales</taxon>
        <taxon>Poaceae</taxon>
        <taxon>BOP clade</taxon>
        <taxon>Oryzoideae</taxon>
        <taxon>Oryzeae</taxon>
        <taxon>Zizaniinae</taxon>
        <taxon>Zizania</taxon>
    </lineage>
</organism>
<gene>
    <name evidence="1" type="ORF">GUJ93_ZPchr0004g39400</name>
</gene>
<sequence>MGVTHRESLESSINKDPTVVEIWYLVVPIVQVPSASKVTIVTSPISSRGGGRVAPGANGWAKRWGSVDCGERWLDQGLGQL</sequence>
<reference evidence="1" key="1">
    <citation type="journal article" date="2021" name="bioRxiv">
        <title>Whole Genome Assembly and Annotation of Northern Wild Rice, Zizania palustris L., Supports a Whole Genome Duplication in the Zizania Genus.</title>
        <authorList>
            <person name="Haas M."/>
            <person name="Kono T."/>
            <person name="Macchietto M."/>
            <person name="Millas R."/>
            <person name="McGilp L."/>
            <person name="Shao M."/>
            <person name="Duquette J."/>
            <person name="Hirsch C.N."/>
            <person name="Kimball J."/>
        </authorList>
    </citation>
    <scope>NUCLEOTIDE SEQUENCE</scope>
    <source>
        <tissue evidence="1">Fresh leaf tissue</tissue>
    </source>
</reference>
<accession>A0A8J5S5P4</accession>
<name>A0A8J5S5P4_ZIZPA</name>
<protein>
    <submittedName>
        <fullName evidence="1">Uncharacterized protein</fullName>
    </submittedName>
</protein>
<reference evidence="1" key="2">
    <citation type="submission" date="2021-02" db="EMBL/GenBank/DDBJ databases">
        <authorList>
            <person name="Kimball J.A."/>
            <person name="Haas M.W."/>
            <person name="Macchietto M."/>
            <person name="Kono T."/>
            <person name="Duquette J."/>
            <person name="Shao M."/>
        </authorList>
    </citation>
    <scope>NUCLEOTIDE SEQUENCE</scope>
    <source>
        <tissue evidence="1">Fresh leaf tissue</tissue>
    </source>
</reference>
<comment type="caution">
    <text evidence="1">The sequence shown here is derived from an EMBL/GenBank/DDBJ whole genome shotgun (WGS) entry which is preliminary data.</text>
</comment>
<dbReference type="EMBL" id="JAAALK010000285">
    <property type="protein sequence ID" value="KAG8064843.1"/>
    <property type="molecule type" value="Genomic_DNA"/>
</dbReference>
<dbReference type="Proteomes" id="UP000729402">
    <property type="component" value="Unassembled WGS sequence"/>
</dbReference>
<evidence type="ECO:0000313" key="2">
    <source>
        <dbReference type="Proteomes" id="UP000729402"/>
    </source>
</evidence>
<keyword evidence="2" id="KW-1185">Reference proteome</keyword>
<evidence type="ECO:0000313" key="1">
    <source>
        <dbReference type="EMBL" id="KAG8064843.1"/>
    </source>
</evidence>